<evidence type="ECO:0000313" key="4">
    <source>
        <dbReference type="Proteomes" id="UP000245464"/>
    </source>
</evidence>
<gene>
    <name evidence="3" type="ORF">PtrM4_105470</name>
</gene>
<name>A0A834RV55_9PLEO</name>
<dbReference type="KEGG" id="ptrr:90956671"/>
<dbReference type="GO" id="GO:0004523">
    <property type="term" value="F:RNA-DNA hybrid ribonuclease activity"/>
    <property type="evidence" value="ECO:0007669"/>
    <property type="project" value="InterPro"/>
</dbReference>
<reference evidence="3" key="1">
    <citation type="journal article" date="2018" name="BMC Genomics">
        <title>Comparative genomics of the wheat fungal pathogen Pyrenophora tritici-repentis reveals chromosomal variations and genome plasticity.</title>
        <authorList>
            <person name="Moolhuijzen P."/>
            <person name="See P.T."/>
            <person name="Hane J.K."/>
            <person name="Shi G."/>
            <person name="Liu Z."/>
            <person name="Oliver R.P."/>
            <person name="Moffat C.S."/>
        </authorList>
    </citation>
    <scope>NUCLEOTIDE SEQUENCE [LARGE SCALE GENOMIC DNA]</scope>
    <source>
        <strain evidence="3">M4</strain>
    </source>
</reference>
<dbReference type="PANTHER" id="PTHR33481">
    <property type="entry name" value="REVERSE TRANSCRIPTASE"/>
    <property type="match status" value="1"/>
</dbReference>
<dbReference type="EMBL" id="NQIK02000005">
    <property type="protein sequence ID" value="KAF7570545.1"/>
    <property type="molecule type" value="Genomic_DNA"/>
</dbReference>
<dbReference type="Proteomes" id="UP000245464">
    <property type="component" value="Chromosome 5"/>
</dbReference>
<dbReference type="SUPFAM" id="SSF53098">
    <property type="entry name" value="Ribonuclease H-like"/>
    <property type="match status" value="1"/>
</dbReference>
<dbReference type="InterPro" id="IPR000477">
    <property type="entry name" value="RT_dom"/>
</dbReference>
<dbReference type="SUPFAM" id="SSF56672">
    <property type="entry name" value="DNA/RNA polymerases"/>
    <property type="match status" value="1"/>
</dbReference>
<comment type="caution">
    <text evidence="3">The sequence shown here is derived from an EMBL/GenBank/DDBJ whole genome shotgun (WGS) entry which is preliminary data.</text>
</comment>
<evidence type="ECO:0008006" key="5">
    <source>
        <dbReference type="Google" id="ProtNLM"/>
    </source>
</evidence>
<dbReference type="PROSITE" id="PS50878">
    <property type="entry name" value="RT_POL"/>
    <property type="match status" value="1"/>
</dbReference>
<dbReference type="GO" id="GO:0003676">
    <property type="term" value="F:nucleic acid binding"/>
    <property type="evidence" value="ECO:0007669"/>
    <property type="project" value="InterPro"/>
</dbReference>
<dbReference type="InterPro" id="IPR036397">
    <property type="entry name" value="RNaseH_sf"/>
</dbReference>
<feature type="domain" description="Reverse transcriptase" evidence="1">
    <location>
        <begin position="1"/>
        <end position="189"/>
    </location>
</feature>
<dbReference type="CDD" id="cd09276">
    <property type="entry name" value="Rnase_HI_RT_non_LTR"/>
    <property type="match status" value="1"/>
</dbReference>
<accession>A0A834RV55</accession>
<protein>
    <recommendedName>
        <fullName evidence="5">Reverse transcriptase domain-containing protein</fullName>
    </recommendedName>
</protein>
<dbReference type="InterPro" id="IPR002156">
    <property type="entry name" value="RNaseH_domain"/>
</dbReference>
<dbReference type="InterPro" id="IPR012337">
    <property type="entry name" value="RNaseH-like_sf"/>
</dbReference>
<proteinExistence type="predicted"/>
<dbReference type="InterPro" id="IPR043502">
    <property type="entry name" value="DNA/RNA_pol_sf"/>
</dbReference>
<sequence length="518" mass="58276">MLLIDQIQHQKQKGQITSTIFLDVKGAFDHVSHNQFLRTLKKLGLPISLIAWTKSFFSNRSLRLSFDNKTQEFSEIIAGIPQGSPVSPIFFLIYTRDLFPGLQSFNLSYIDDLSLSTSSTSLKKNVKILEQQVRLLSHRGKNLAIMFDIAKTELIHFTAKKERKERSLQLPDNTIVEPKDTIKWLGIHIDNRLSFKEHIATRVSQARKAFYRLGRLANIERGLSPKAVRQLYLACVTSVADYGSQIYWKNQSYATSLLQSLHNLACRKIIGVFRTSPSLPTSIESGLTSPAIRLNTNNRKYASRAHQLSSNHPIQKAITRITNTDKASYKKPNQHRQLYTIVKSIPERDNNSSKEEEAIAHTDYILSRSGDNFTAIYSDASQHDKGIGIGTNIGCSQLVYNGELEGIAQAFEHAATVAQEGQEIYVYADNQAAIHRLNNLSDNPGQQWLLRCIRAAKRITTKKASIHLQWAPGHNDVKGNEKADTLAKEAAKERPTTSTTASLAYLGTEINKYKKQNN</sequence>
<dbReference type="RefSeq" id="XP_065962093.1">
    <property type="nucleotide sequence ID" value="XM_066107644.1"/>
</dbReference>
<dbReference type="PANTHER" id="PTHR33481:SF1">
    <property type="entry name" value="ENDONUCLEASE_EXONUCLEASE_PHOSPHATASE DOMAIN-CONTAINING PROTEIN-RELATED"/>
    <property type="match status" value="1"/>
</dbReference>
<feature type="domain" description="RNase H type-1" evidence="2">
    <location>
        <begin position="370"/>
        <end position="492"/>
    </location>
</feature>
<organism evidence="3 4">
    <name type="scientific">Pyrenophora tritici-repentis</name>
    <dbReference type="NCBI Taxonomy" id="45151"/>
    <lineage>
        <taxon>Eukaryota</taxon>
        <taxon>Fungi</taxon>
        <taxon>Dikarya</taxon>
        <taxon>Ascomycota</taxon>
        <taxon>Pezizomycotina</taxon>
        <taxon>Dothideomycetes</taxon>
        <taxon>Pleosporomycetidae</taxon>
        <taxon>Pleosporales</taxon>
        <taxon>Pleosporineae</taxon>
        <taxon>Pleosporaceae</taxon>
        <taxon>Pyrenophora</taxon>
    </lineage>
</organism>
<dbReference type="AlphaFoldDB" id="A0A834RV55"/>
<evidence type="ECO:0000259" key="2">
    <source>
        <dbReference type="PROSITE" id="PS50879"/>
    </source>
</evidence>
<dbReference type="Pfam" id="PF00078">
    <property type="entry name" value="RVT_1"/>
    <property type="match status" value="1"/>
</dbReference>
<dbReference type="GeneID" id="90956671"/>
<evidence type="ECO:0000259" key="1">
    <source>
        <dbReference type="PROSITE" id="PS50878"/>
    </source>
</evidence>
<dbReference type="Pfam" id="PF00075">
    <property type="entry name" value="RNase_H"/>
    <property type="match status" value="1"/>
</dbReference>
<dbReference type="Gene3D" id="3.30.420.10">
    <property type="entry name" value="Ribonuclease H-like superfamily/Ribonuclease H"/>
    <property type="match status" value="1"/>
</dbReference>
<evidence type="ECO:0000313" key="3">
    <source>
        <dbReference type="EMBL" id="KAF7570545.1"/>
    </source>
</evidence>
<dbReference type="PROSITE" id="PS50879">
    <property type="entry name" value="RNASE_H_1"/>
    <property type="match status" value="1"/>
</dbReference>